<comment type="catalytic activity">
    <reaction evidence="7 8">
        <text>cytidine(34) in tRNA(Ile2) + L-lysine + ATP = lysidine(34) in tRNA(Ile2) + AMP + diphosphate + H(+)</text>
        <dbReference type="Rhea" id="RHEA:43744"/>
        <dbReference type="Rhea" id="RHEA-COMP:10625"/>
        <dbReference type="Rhea" id="RHEA-COMP:10670"/>
        <dbReference type="ChEBI" id="CHEBI:15378"/>
        <dbReference type="ChEBI" id="CHEBI:30616"/>
        <dbReference type="ChEBI" id="CHEBI:32551"/>
        <dbReference type="ChEBI" id="CHEBI:33019"/>
        <dbReference type="ChEBI" id="CHEBI:82748"/>
        <dbReference type="ChEBI" id="CHEBI:83665"/>
        <dbReference type="ChEBI" id="CHEBI:456215"/>
        <dbReference type="EC" id="6.3.4.19"/>
    </reaction>
</comment>
<evidence type="ECO:0000259" key="9">
    <source>
        <dbReference type="SMART" id="SM00977"/>
    </source>
</evidence>
<feature type="binding site" evidence="8">
    <location>
        <begin position="28"/>
        <end position="33"/>
    </location>
    <ligand>
        <name>ATP</name>
        <dbReference type="ChEBI" id="CHEBI:30616"/>
    </ligand>
</feature>
<comment type="subcellular location">
    <subcellularLocation>
        <location evidence="1 8">Cytoplasm</location>
    </subcellularLocation>
</comment>
<dbReference type="Pfam" id="PF01171">
    <property type="entry name" value="ATP_bind_3"/>
    <property type="match status" value="1"/>
</dbReference>
<evidence type="ECO:0000313" key="11">
    <source>
        <dbReference type="Proteomes" id="UP001057134"/>
    </source>
</evidence>
<comment type="function">
    <text evidence="8">Ligates lysine onto the cytidine present at position 34 of the AUA codon-specific tRNA(Ile) that contains the anticodon CAU, in an ATP-dependent manner. Cytidine is converted to lysidine, thus changing the amino acid specificity of the tRNA from methionine to isoleucine.</text>
</comment>
<evidence type="ECO:0000256" key="7">
    <source>
        <dbReference type="ARBA" id="ARBA00048539"/>
    </source>
</evidence>
<dbReference type="Gene3D" id="3.40.50.620">
    <property type="entry name" value="HUPs"/>
    <property type="match status" value="1"/>
</dbReference>
<dbReference type="GO" id="GO:0032267">
    <property type="term" value="F:tRNA(Ile)-lysidine synthase activity"/>
    <property type="evidence" value="ECO:0007669"/>
    <property type="project" value="UniProtKB-EC"/>
</dbReference>
<dbReference type="SUPFAM" id="SSF56037">
    <property type="entry name" value="PheT/TilS domain"/>
    <property type="match status" value="1"/>
</dbReference>
<dbReference type="SUPFAM" id="SSF52402">
    <property type="entry name" value="Adenine nucleotide alpha hydrolases-like"/>
    <property type="match status" value="1"/>
</dbReference>
<dbReference type="HAMAP" id="MF_01161">
    <property type="entry name" value="tRNA_Ile_lys_synt"/>
    <property type="match status" value="1"/>
</dbReference>
<dbReference type="Gene3D" id="3.30.465.60">
    <property type="match status" value="1"/>
</dbReference>
<dbReference type="SMART" id="SM00977">
    <property type="entry name" value="TilS_C"/>
    <property type="match status" value="1"/>
</dbReference>
<dbReference type="EMBL" id="CP027059">
    <property type="protein sequence ID" value="UQZ84923.1"/>
    <property type="molecule type" value="Genomic_DNA"/>
</dbReference>
<evidence type="ECO:0000256" key="2">
    <source>
        <dbReference type="ARBA" id="ARBA00022490"/>
    </source>
</evidence>
<organism evidence="10 11">
    <name type="scientific">Paenibacillus konkukensis</name>
    <dbReference type="NCBI Taxonomy" id="2020716"/>
    <lineage>
        <taxon>Bacteria</taxon>
        <taxon>Bacillati</taxon>
        <taxon>Bacillota</taxon>
        <taxon>Bacilli</taxon>
        <taxon>Bacillales</taxon>
        <taxon>Paenibacillaceae</taxon>
        <taxon>Paenibacillus</taxon>
    </lineage>
</organism>
<keyword evidence="11" id="KW-1185">Reference proteome</keyword>
<dbReference type="CDD" id="cd01992">
    <property type="entry name" value="TilS_N"/>
    <property type="match status" value="1"/>
</dbReference>
<name>A0ABY4RRX1_9BACL</name>
<dbReference type="InterPro" id="IPR012094">
    <property type="entry name" value="tRNA_Ile_lys_synt"/>
</dbReference>
<reference evidence="10" key="2">
    <citation type="journal article" date="2021" name="J Anim Sci Technol">
        <title>Complete genome sequence of Paenibacillus konkukensis sp. nov. SK3146 as a potential probiotic strain.</title>
        <authorList>
            <person name="Jung H.I."/>
            <person name="Park S."/>
            <person name="Niu K.M."/>
            <person name="Lee S.W."/>
            <person name="Kothari D."/>
            <person name="Yi K.J."/>
            <person name="Kim S.K."/>
        </authorList>
    </citation>
    <scope>NUCLEOTIDE SEQUENCE</scope>
    <source>
        <strain evidence="10">SK3146</strain>
    </source>
</reference>
<proteinExistence type="inferred from homology"/>
<evidence type="ECO:0000256" key="5">
    <source>
        <dbReference type="ARBA" id="ARBA00022741"/>
    </source>
</evidence>
<reference evidence="10" key="1">
    <citation type="submission" date="2018-02" db="EMBL/GenBank/DDBJ databases">
        <authorList>
            <person name="Kim S.-K."/>
            <person name="Jung H.-I."/>
            <person name="Lee S.-W."/>
        </authorList>
    </citation>
    <scope>NUCLEOTIDE SEQUENCE</scope>
    <source>
        <strain evidence="10">SK3146</strain>
    </source>
</reference>
<dbReference type="InterPro" id="IPR012796">
    <property type="entry name" value="Lysidine-tRNA-synth_C"/>
</dbReference>
<evidence type="ECO:0000256" key="4">
    <source>
        <dbReference type="ARBA" id="ARBA00022694"/>
    </source>
</evidence>
<evidence type="ECO:0000313" key="10">
    <source>
        <dbReference type="EMBL" id="UQZ84923.1"/>
    </source>
</evidence>
<protein>
    <recommendedName>
        <fullName evidence="8">tRNA(Ile)-lysidine synthase</fullName>
        <ecNumber evidence="8">6.3.4.19</ecNumber>
    </recommendedName>
    <alternativeName>
        <fullName evidence="8">tRNA(Ile)-2-lysyl-cytidine synthase</fullName>
    </alternativeName>
    <alternativeName>
        <fullName evidence="8">tRNA(Ile)-lysidine synthetase</fullName>
    </alternativeName>
</protein>
<gene>
    <name evidence="8 10" type="primary">tilS</name>
    <name evidence="10" type="ORF">SK3146_04185</name>
</gene>
<dbReference type="SUPFAM" id="SSF82829">
    <property type="entry name" value="MesJ substrate recognition domain-like"/>
    <property type="match status" value="1"/>
</dbReference>
<dbReference type="InterPro" id="IPR012795">
    <property type="entry name" value="tRNA_Ile_lys_synt_N"/>
</dbReference>
<keyword evidence="6 8" id="KW-0067">ATP-binding</keyword>
<dbReference type="InterPro" id="IPR011063">
    <property type="entry name" value="TilS/TtcA_N"/>
</dbReference>
<dbReference type="NCBIfam" id="TIGR02432">
    <property type="entry name" value="lysidine_TilS_N"/>
    <property type="match status" value="1"/>
</dbReference>
<dbReference type="Pfam" id="PF11734">
    <property type="entry name" value="TilS_C"/>
    <property type="match status" value="1"/>
</dbReference>
<dbReference type="Proteomes" id="UP001057134">
    <property type="component" value="Chromosome"/>
</dbReference>
<dbReference type="NCBIfam" id="TIGR02433">
    <property type="entry name" value="lysidine_TilS_C"/>
    <property type="match status" value="1"/>
</dbReference>
<evidence type="ECO:0000256" key="3">
    <source>
        <dbReference type="ARBA" id="ARBA00022598"/>
    </source>
</evidence>
<dbReference type="EC" id="6.3.4.19" evidence="8"/>
<dbReference type="PANTHER" id="PTHR43033">
    <property type="entry name" value="TRNA(ILE)-LYSIDINE SYNTHASE-RELATED"/>
    <property type="match status" value="1"/>
</dbReference>
<dbReference type="PANTHER" id="PTHR43033:SF1">
    <property type="entry name" value="TRNA(ILE)-LYSIDINE SYNTHASE-RELATED"/>
    <property type="match status" value="1"/>
</dbReference>
<dbReference type="RefSeq" id="WP_249860635.1">
    <property type="nucleotide sequence ID" value="NZ_CP027059.1"/>
</dbReference>
<evidence type="ECO:0000256" key="6">
    <source>
        <dbReference type="ARBA" id="ARBA00022840"/>
    </source>
</evidence>
<dbReference type="InterPro" id="IPR014729">
    <property type="entry name" value="Rossmann-like_a/b/a_fold"/>
</dbReference>
<accession>A0ABY4RRX1</accession>
<comment type="domain">
    <text evidence="8">The N-terminal region contains the highly conserved SGGXDS motif, predicted to be a P-loop motif involved in ATP binding.</text>
</comment>
<evidence type="ECO:0000256" key="1">
    <source>
        <dbReference type="ARBA" id="ARBA00004496"/>
    </source>
</evidence>
<keyword evidence="5 8" id="KW-0547">Nucleotide-binding</keyword>
<comment type="similarity">
    <text evidence="8">Belongs to the tRNA(Ile)-lysidine synthase family.</text>
</comment>
<sequence>MNLVSKVEKEIQAERLLRRGDKMVVAVSGGPDSMALLHVLFALSKRWDWRLVVAHVDHGFRVEESALEAAMVEEEAARLGLACEVGRFDAPGYIRETGQNAQAAARELRYGFLQQTAAKSGAERIVLAHHADDQAETMLMRLLRGTGPAGLSGIPVRRTERNVELVRPLLRIYKSELLDYCREEGIRYCIDSSNESTKYTRNEIRLELLPMLQRYNEQLPQALGRLSVMMAAENDFVDRQAAALFEQCVAAESDFAEWSRNWFAGVHVALQRRLIKLILNYLSFDADSMDFLKLEQMRDAILRPEPSNLHIDIGQSLVLTREYDRIKLHTLFVPPIPYRYVLQRNERRLTITETGAVIECAWFEGDAAVAAMKALPADGRDAAWFDAGQLTFPLTVRSRADGDRMTLFGLNGSKKVKDIFIDAKIPPSRRTQIPVVADDRGRVVWLPGVRRSSHALVSAATQAAVYMRLCTPEADASSVLR</sequence>
<keyword evidence="4 8" id="KW-0819">tRNA processing</keyword>
<feature type="domain" description="Lysidine-tRNA(Ile) synthetase C-terminal" evidence="9">
    <location>
        <begin position="394"/>
        <end position="469"/>
    </location>
</feature>
<keyword evidence="3 8" id="KW-0436">Ligase</keyword>
<keyword evidence="2 8" id="KW-0963">Cytoplasm</keyword>
<evidence type="ECO:0000256" key="8">
    <source>
        <dbReference type="HAMAP-Rule" id="MF_01161"/>
    </source>
</evidence>